<protein>
    <submittedName>
        <fullName evidence="2">Uncharacterized protein</fullName>
    </submittedName>
</protein>
<dbReference type="RefSeq" id="WP_005872194.1">
    <property type="nucleotide sequence ID" value="NZ_ACYG01000027.1"/>
</dbReference>
<dbReference type="OrthoDB" id="5353153at2"/>
<sequence length="318" mass="34854">MGYDISYHAIGKDEISQWYFKPLKLAQKGDFEAIAKIAREAGMDEFYVEKYADGFRSALQYGTGGIFNKTHGFHLAVAQGYFREYFYTRGTAFSFLAAQNSKFKPYISDWREVLPAEFLAEFSGEIHNEIIENYCCGAYLGAADVQNLLRDYEADGEIKEAIDEFYAQNLPVFLNALNFAAELGVGLLEATEVVEPNPIDLNRSESFSNLFNCDTQGALIYAEIAAQQIGEAIERSKAGGGVRMVRENFTLRSANATGGSSAMETDGGEMKASGENSVPRSGDTIEDGSENSAAEDREDATSAGGEKSLFGKIKGLFK</sequence>
<evidence type="ECO:0000313" key="3">
    <source>
        <dbReference type="Proteomes" id="UP000005709"/>
    </source>
</evidence>
<dbReference type="EMBL" id="ACYG01000027">
    <property type="protein sequence ID" value="EEV17177.1"/>
    <property type="molecule type" value="Genomic_DNA"/>
</dbReference>
<dbReference type="STRING" id="824.CGRAC_0761"/>
<keyword evidence="3" id="KW-1185">Reference proteome</keyword>
<reference evidence="2 3" key="1">
    <citation type="submission" date="2009-07" db="EMBL/GenBank/DDBJ databases">
        <authorList>
            <person name="Madupu R."/>
            <person name="Sebastian Y."/>
            <person name="Durkin A.S."/>
            <person name="Torralba M."/>
            <person name="Methe B."/>
            <person name="Sutton G.G."/>
            <person name="Strausberg R.L."/>
            <person name="Nelson K.E."/>
        </authorList>
    </citation>
    <scope>NUCLEOTIDE SEQUENCE [LARGE SCALE GENOMIC DNA]</scope>
    <source>
        <strain evidence="2 3">RM3268</strain>
    </source>
</reference>
<dbReference type="eggNOG" id="ENOG502Z7V3">
    <property type="taxonomic scope" value="Bacteria"/>
</dbReference>
<dbReference type="AlphaFoldDB" id="C8PJS2"/>
<gene>
    <name evidence="2" type="ORF">CAMGR0001_1472</name>
</gene>
<comment type="caution">
    <text evidence="2">The sequence shown here is derived from an EMBL/GenBank/DDBJ whole genome shotgun (WGS) entry which is preliminary data.</text>
</comment>
<proteinExistence type="predicted"/>
<name>C8PJS2_9BACT</name>
<evidence type="ECO:0000313" key="2">
    <source>
        <dbReference type="EMBL" id="EEV17177.1"/>
    </source>
</evidence>
<dbReference type="Proteomes" id="UP000005709">
    <property type="component" value="Unassembled WGS sequence"/>
</dbReference>
<evidence type="ECO:0000256" key="1">
    <source>
        <dbReference type="SAM" id="MobiDB-lite"/>
    </source>
</evidence>
<feature type="region of interest" description="Disordered" evidence="1">
    <location>
        <begin position="255"/>
        <end position="306"/>
    </location>
</feature>
<accession>C8PJS2</accession>
<organism evidence="2 3">
    <name type="scientific">Campylobacter gracilis RM3268</name>
    <dbReference type="NCBI Taxonomy" id="553220"/>
    <lineage>
        <taxon>Bacteria</taxon>
        <taxon>Pseudomonadati</taxon>
        <taxon>Campylobacterota</taxon>
        <taxon>Epsilonproteobacteria</taxon>
        <taxon>Campylobacterales</taxon>
        <taxon>Campylobacteraceae</taxon>
        <taxon>Campylobacter</taxon>
    </lineage>
</organism>